<protein>
    <recommendedName>
        <fullName evidence="4 11">T-complex protein 1 subunit gamma</fullName>
    </recommendedName>
</protein>
<organism evidence="13">
    <name type="scientific">Anopheles stephensi</name>
    <name type="common">Indo-Pakistan malaria mosquito</name>
    <dbReference type="NCBI Taxonomy" id="30069"/>
    <lineage>
        <taxon>Eukaryota</taxon>
        <taxon>Metazoa</taxon>
        <taxon>Ecdysozoa</taxon>
        <taxon>Arthropoda</taxon>
        <taxon>Hexapoda</taxon>
        <taxon>Insecta</taxon>
        <taxon>Pterygota</taxon>
        <taxon>Neoptera</taxon>
        <taxon>Endopterygota</taxon>
        <taxon>Diptera</taxon>
        <taxon>Nematocera</taxon>
        <taxon>Culicoidea</taxon>
        <taxon>Culicidae</taxon>
        <taxon>Anophelinae</taxon>
        <taxon>Anopheles</taxon>
    </lineage>
</organism>
<dbReference type="SUPFAM" id="SSF48592">
    <property type="entry name" value="GroEL equatorial domain-like"/>
    <property type="match status" value="1"/>
</dbReference>
<dbReference type="Pfam" id="PF00118">
    <property type="entry name" value="Cpn60_TCP1"/>
    <property type="match status" value="1"/>
</dbReference>
<evidence type="ECO:0000256" key="12">
    <source>
        <dbReference type="SAM" id="MobiDB-lite"/>
    </source>
</evidence>
<evidence type="ECO:0000256" key="1">
    <source>
        <dbReference type="ARBA" id="ARBA00004496"/>
    </source>
</evidence>
<dbReference type="Gene3D" id="3.50.7.10">
    <property type="entry name" value="GroEL"/>
    <property type="match status" value="1"/>
</dbReference>
<reference evidence="13" key="1">
    <citation type="journal article" date="2012" name="PLoS Pathog.">
        <title>A New Chromosomal Phylogeny Supports the Repeated Origin of Vectorial Capacity in Malaria Mosquitoes of the Anopheles gambiae Complex.</title>
        <authorList>
            <person name="Kamali M."/>
            <person name="Xia A."/>
            <person name="Tu Z."/>
            <person name="Sharakhov I.V."/>
        </authorList>
    </citation>
    <scope>NUCLEOTIDE SEQUENCE</scope>
</reference>
<dbReference type="InterPro" id="IPR017998">
    <property type="entry name" value="Chaperone_TCP-1"/>
</dbReference>
<dbReference type="FunFam" id="3.50.7.10:FF:000005">
    <property type="entry name" value="T-complex protein 1 subunit gamma"/>
    <property type="match status" value="1"/>
</dbReference>
<gene>
    <name evidence="13" type="primary">AGAP002759</name>
</gene>
<keyword evidence="8 10" id="KW-0143">Chaperone</keyword>
<dbReference type="OMA" id="CGGSTIR"/>
<keyword evidence="5" id="KW-0963">Cytoplasm</keyword>
<dbReference type="PROSITE" id="PS00750">
    <property type="entry name" value="TCP1_1"/>
    <property type="match status" value="1"/>
</dbReference>
<comment type="function">
    <text evidence="9">Molecular chaperone; assists the folding of proteins upon ATP hydrolysis. Known to play a role, in vitro, in the folding of actin and tubulin.</text>
</comment>
<dbReference type="GO" id="GO:0016887">
    <property type="term" value="F:ATP hydrolysis activity"/>
    <property type="evidence" value="ECO:0007669"/>
    <property type="project" value="InterPro"/>
</dbReference>
<dbReference type="InterPro" id="IPR027413">
    <property type="entry name" value="GROEL-like_equatorial_sf"/>
</dbReference>
<proteinExistence type="inferred from homology"/>
<dbReference type="PROSITE" id="PS00995">
    <property type="entry name" value="TCP1_3"/>
    <property type="match status" value="1"/>
</dbReference>
<evidence type="ECO:0000256" key="11">
    <source>
        <dbReference type="RuleBase" id="RU004191"/>
    </source>
</evidence>
<dbReference type="FunFam" id="1.10.560.10:FF:000085">
    <property type="entry name" value="T-complex protein 1 subunit gamma"/>
    <property type="match status" value="1"/>
</dbReference>
<evidence type="ECO:0000256" key="3">
    <source>
        <dbReference type="ARBA" id="ARBA00011531"/>
    </source>
</evidence>
<evidence type="ECO:0000256" key="4">
    <source>
        <dbReference type="ARBA" id="ARBA00017187"/>
    </source>
</evidence>
<evidence type="ECO:0000256" key="5">
    <source>
        <dbReference type="ARBA" id="ARBA00022490"/>
    </source>
</evidence>
<dbReference type="AlphaFoldDB" id="H6WAS3"/>
<dbReference type="Gene3D" id="1.10.560.10">
    <property type="entry name" value="GroEL-like equatorial domain"/>
    <property type="match status" value="1"/>
</dbReference>
<dbReference type="NCBIfam" id="NF041082">
    <property type="entry name" value="thermosome_alpha"/>
    <property type="match status" value="1"/>
</dbReference>
<evidence type="ECO:0000256" key="6">
    <source>
        <dbReference type="ARBA" id="ARBA00022741"/>
    </source>
</evidence>
<dbReference type="VEuPathDB" id="VectorBase:ASTE006921"/>
<dbReference type="Proteomes" id="UP000076408">
    <property type="component" value="Unassembled WGS sequence"/>
</dbReference>
<dbReference type="STRING" id="30069.H6WAS3"/>
<dbReference type="InterPro" id="IPR053374">
    <property type="entry name" value="TCP-1_chaperonin"/>
</dbReference>
<name>H6WAS3_ANOST</name>
<dbReference type="InterPro" id="IPR002423">
    <property type="entry name" value="Cpn60/GroEL/TCP-1"/>
</dbReference>
<accession>H6WAS3</accession>
<reference evidence="14" key="3">
    <citation type="submission" date="2020-05" db="UniProtKB">
        <authorList>
            <consortium name="EnsemblMetazoa"/>
        </authorList>
    </citation>
    <scope>IDENTIFICATION</scope>
    <source>
        <strain evidence="14">Indian</strain>
    </source>
</reference>
<dbReference type="VEuPathDB" id="VectorBase:ASTEI03148"/>
<dbReference type="EnsemblMetazoa" id="ASTEI03148-RA">
    <property type="protein sequence ID" value="ASTEI03148-PA"/>
    <property type="gene ID" value="ASTEI03148"/>
</dbReference>
<dbReference type="CDD" id="cd03337">
    <property type="entry name" value="TCP1_gamma"/>
    <property type="match status" value="1"/>
</dbReference>
<dbReference type="SUPFAM" id="SSF52029">
    <property type="entry name" value="GroEL apical domain-like"/>
    <property type="match status" value="1"/>
</dbReference>
<dbReference type="PANTHER" id="PTHR11353">
    <property type="entry name" value="CHAPERONIN"/>
    <property type="match status" value="1"/>
</dbReference>
<dbReference type="Gene3D" id="3.30.260.10">
    <property type="entry name" value="TCP-1-like chaperonin intermediate domain"/>
    <property type="match status" value="1"/>
</dbReference>
<keyword evidence="7 10" id="KW-0067">ATP-binding</keyword>
<feature type="region of interest" description="Disordered" evidence="12">
    <location>
        <begin position="526"/>
        <end position="548"/>
    </location>
</feature>
<sequence length="548" mass="60016">MYAPQQPILILSKNTKRESGRKVQLENINAGKTIADLIRTCLGPQAMMKMLMDPMGGIVMTNDGNAILREITVQHPAAKSMIEIARTQDEEVGDGTTSVIVLAGEMLAVAEQFLQQQIHPTVIIRAYREALEDMVRILQDEVSIELDRTDKKKLADVVKSCVGTKFVGRWSDLAVRIALDAVETVTLTENGRTEIDIKKYAKVEKIPGGSIDDSCVLRGIMLNKDVTHPKMRRYIEKPRIVLLDCPLEYKKGESQTNVEIVGDQDFTKLLQLEEEHVARLCEDIIAVKPDVVFTEKGVSDLAQHFLMKAGITAIRRLRKTDNNRLARACGATIVNRTEELTEKDVGTGAGLFEIKKLGDEYFCFVTECDDPKACTILLRGASKDVLNETERNLQDALHVARNLMLDPKLLPGGGAVEMAVSQALTNKQIQGPYRAVAQALEIIPRTLTQNCGANTIRTLTALRAKHASHPASEGPCTWGIDGETGQLVDMKEKNIWEPLSVKLQVYKTAVETAILLLRIDDIVSGSKKNSGDGAGPSPAAAAAGMGGE</sequence>
<dbReference type="EMBL" id="JQ042688">
    <property type="protein sequence ID" value="AEZ67841.1"/>
    <property type="molecule type" value="Genomic_DNA"/>
</dbReference>
<dbReference type="NCBIfam" id="NF041083">
    <property type="entry name" value="thermosome_beta"/>
    <property type="match status" value="1"/>
</dbReference>
<keyword evidence="15" id="KW-1185">Reference proteome</keyword>
<dbReference type="VEuPathDB" id="VectorBase:ASTEI20_042726"/>
<dbReference type="SUPFAM" id="SSF54849">
    <property type="entry name" value="GroEL-intermediate domain like"/>
    <property type="match status" value="1"/>
</dbReference>
<evidence type="ECO:0000313" key="13">
    <source>
        <dbReference type="EMBL" id="AEZ67841.1"/>
    </source>
</evidence>
<dbReference type="InterPro" id="IPR054827">
    <property type="entry name" value="thermosome_alpha"/>
</dbReference>
<evidence type="ECO:0000256" key="10">
    <source>
        <dbReference type="RuleBase" id="RU004187"/>
    </source>
</evidence>
<dbReference type="InterPro" id="IPR012719">
    <property type="entry name" value="Chap_CCT_gamma"/>
</dbReference>
<dbReference type="OrthoDB" id="275057at2759"/>
<evidence type="ECO:0000256" key="2">
    <source>
        <dbReference type="ARBA" id="ARBA00008020"/>
    </source>
</evidence>
<evidence type="ECO:0000256" key="8">
    <source>
        <dbReference type="ARBA" id="ARBA00023186"/>
    </source>
</evidence>
<dbReference type="FunFam" id="1.10.560.10:FF:000073">
    <property type="entry name" value="T-complex protein 1 subunit gamma"/>
    <property type="match status" value="1"/>
</dbReference>
<comment type="subcellular location">
    <subcellularLocation>
        <location evidence="1">Cytoplasm</location>
    </subcellularLocation>
</comment>
<evidence type="ECO:0000256" key="7">
    <source>
        <dbReference type="ARBA" id="ARBA00022840"/>
    </source>
</evidence>
<dbReference type="InterPro" id="IPR027409">
    <property type="entry name" value="GroEL-like_apical_dom_sf"/>
</dbReference>
<reference evidence="15" key="2">
    <citation type="journal article" date="2014" name="Genome Biol.">
        <title>Genome analysis of a major urban malaria vector mosquito, Anopheles stephensi.</title>
        <authorList>
            <person name="Jiang X."/>
            <person name="Peery A."/>
            <person name="Hall A.B."/>
            <person name="Sharma A."/>
            <person name="Chen X.G."/>
            <person name="Waterhouse R.M."/>
            <person name="Komissarov A."/>
            <person name="Riehle M.M."/>
            <person name="Shouche Y."/>
            <person name="Sharakhova M.V."/>
            <person name="Lawson D."/>
            <person name="Pakpour N."/>
            <person name="Arensburger P."/>
            <person name="Davidson V.L."/>
            <person name="Eiglmeier K."/>
            <person name="Emrich S."/>
            <person name="George P."/>
            <person name="Kennedy R.C."/>
            <person name="Mane S.P."/>
            <person name="Maslen G."/>
            <person name="Oringanje C."/>
            <person name="Qi Y."/>
            <person name="Settlage R."/>
            <person name="Tojo M."/>
            <person name="Tubio J.M."/>
            <person name="Unger M.F."/>
            <person name="Wang B."/>
            <person name="Vernick K.D."/>
            <person name="Ribeiro J.M."/>
            <person name="James A.A."/>
            <person name="Michel K."/>
            <person name="Riehle M.A."/>
            <person name="Luckhart S."/>
            <person name="Sharakhov I.V."/>
            <person name="Tu Z."/>
        </authorList>
    </citation>
    <scope>NUCLEOTIDE SEQUENCE [LARGE SCALE GENOMIC DNA]</scope>
    <source>
        <strain evidence="15">Indian</strain>
    </source>
</reference>
<feature type="compositionally biased region" description="Low complexity" evidence="12">
    <location>
        <begin position="535"/>
        <end position="548"/>
    </location>
</feature>
<dbReference type="GO" id="GO:0051082">
    <property type="term" value="F:unfolded protein binding"/>
    <property type="evidence" value="ECO:0007669"/>
    <property type="project" value="InterPro"/>
</dbReference>
<dbReference type="NCBIfam" id="TIGR02344">
    <property type="entry name" value="chap_CCT_gamma"/>
    <property type="match status" value="1"/>
</dbReference>
<comment type="subunit">
    <text evidence="3">Heterooligomeric complex of about 850 to 900 kDa that forms two stacked rings, 12 to 16 nm in diameter.</text>
</comment>
<dbReference type="GO" id="GO:0140662">
    <property type="term" value="F:ATP-dependent protein folding chaperone"/>
    <property type="evidence" value="ECO:0007669"/>
    <property type="project" value="InterPro"/>
</dbReference>
<evidence type="ECO:0000256" key="9">
    <source>
        <dbReference type="ARBA" id="ARBA00024677"/>
    </source>
</evidence>
<dbReference type="InterPro" id="IPR027410">
    <property type="entry name" value="TCP-1-like_intermed_sf"/>
</dbReference>
<dbReference type="PROSITE" id="PS00751">
    <property type="entry name" value="TCP1_2"/>
    <property type="match status" value="1"/>
</dbReference>
<dbReference type="GO" id="GO:0005832">
    <property type="term" value="C:chaperonin-containing T-complex"/>
    <property type="evidence" value="ECO:0007669"/>
    <property type="project" value="UniProtKB-ARBA"/>
</dbReference>
<keyword evidence="6 10" id="KW-0547">Nucleotide-binding</keyword>
<evidence type="ECO:0000313" key="15">
    <source>
        <dbReference type="Proteomes" id="UP000076408"/>
    </source>
</evidence>
<dbReference type="GO" id="GO:0005524">
    <property type="term" value="F:ATP binding"/>
    <property type="evidence" value="ECO:0007669"/>
    <property type="project" value="UniProtKB-KW"/>
</dbReference>
<dbReference type="InterPro" id="IPR002194">
    <property type="entry name" value="Chaperonin_TCP-1_CS"/>
</dbReference>
<dbReference type="PRINTS" id="PR00304">
    <property type="entry name" value="TCOMPLEXTCP1"/>
</dbReference>
<comment type="similarity">
    <text evidence="2 10">Belongs to the TCP-1 chaperonin family.</text>
</comment>
<evidence type="ECO:0000313" key="14">
    <source>
        <dbReference type="EnsemblMetazoa" id="ASTEI03148-PA"/>
    </source>
</evidence>